<gene>
    <name evidence="1" type="ORF">LshimejAT787_0410920</name>
</gene>
<name>A0A9P3PMI7_LYOSH</name>
<sequence length="149" mass="16170">MSQSVRMQLEPASHSLMAPVPSAVPPGYAAITASGRTYLCPEFLKPLVTFDTLKENRGPVLEHNPQPPTEPACIFLGGEGIPYPPDPPVSIREGLQLHDEIQAIKQKEGLSYAAAARLLYLVEVSKVETATRALAAFKQLTDDIENYVA</sequence>
<keyword evidence="2" id="KW-1185">Reference proteome</keyword>
<dbReference type="EMBL" id="BRPK01000004">
    <property type="protein sequence ID" value="GLB38041.1"/>
    <property type="molecule type" value="Genomic_DNA"/>
</dbReference>
<comment type="caution">
    <text evidence="1">The sequence shown here is derived from an EMBL/GenBank/DDBJ whole genome shotgun (WGS) entry which is preliminary data.</text>
</comment>
<reference evidence="1" key="1">
    <citation type="submission" date="2022-07" db="EMBL/GenBank/DDBJ databases">
        <title>The genome of Lyophyllum shimeji provides insight into the initial evolution of ectomycorrhizal fungal genome.</title>
        <authorList>
            <person name="Kobayashi Y."/>
            <person name="Shibata T."/>
            <person name="Hirakawa H."/>
            <person name="Shigenobu S."/>
            <person name="Nishiyama T."/>
            <person name="Yamada A."/>
            <person name="Hasebe M."/>
            <person name="Kawaguchi M."/>
        </authorList>
    </citation>
    <scope>NUCLEOTIDE SEQUENCE</scope>
    <source>
        <strain evidence="1">AT787</strain>
    </source>
</reference>
<evidence type="ECO:0000313" key="1">
    <source>
        <dbReference type="EMBL" id="GLB38041.1"/>
    </source>
</evidence>
<organism evidence="1 2">
    <name type="scientific">Lyophyllum shimeji</name>
    <name type="common">Hon-shimeji</name>
    <name type="synonym">Tricholoma shimeji</name>
    <dbReference type="NCBI Taxonomy" id="47721"/>
    <lineage>
        <taxon>Eukaryota</taxon>
        <taxon>Fungi</taxon>
        <taxon>Dikarya</taxon>
        <taxon>Basidiomycota</taxon>
        <taxon>Agaricomycotina</taxon>
        <taxon>Agaricomycetes</taxon>
        <taxon>Agaricomycetidae</taxon>
        <taxon>Agaricales</taxon>
        <taxon>Tricholomatineae</taxon>
        <taxon>Lyophyllaceae</taxon>
        <taxon>Lyophyllum</taxon>
    </lineage>
</organism>
<evidence type="ECO:0000313" key="2">
    <source>
        <dbReference type="Proteomes" id="UP001063166"/>
    </source>
</evidence>
<dbReference type="Proteomes" id="UP001063166">
    <property type="component" value="Unassembled WGS sequence"/>
</dbReference>
<dbReference type="AlphaFoldDB" id="A0A9P3PMI7"/>
<proteinExistence type="predicted"/>
<accession>A0A9P3PMI7</accession>
<protein>
    <submittedName>
        <fullName evidence="1">Uncharacterized protein</fullName>
    </submittedName>
</protein>
<dbReference type="OrthoDB" id="3044119at2759"/>